<dbReference type="EMBL" id="MBAD02002651">
    <property type="protein sequence ID" value="RLN45712.1"/>
    <property type="molecule type" value="Genomic_DNA"/>
</dbReference>
<accession>A0A3F2RIJ7</accession>
<dbReference type="Proteomes" id="UP000284657">
    <property type="component" value="Unassembled WGS sequence"/>
</dbReference>
<evidence type="ECO:0000313" key="6">
    <source>
        <dbReference type="Proteomes" id="UP000277300"/>
    </source>
</evidence>
<name>A0A3F2RIJ7_9STRA</name>
<evidence type="ECO:0000256" key="1">
    <source>
        <dbReference type="SAM" id="MobiDB-lite"/>
    </source>
</evidence>
<dbReference type="Pfam" id="PF13837">
    <property type="entry name" value="Myb_DNA-bind_4"/>
    <property type="match status" value="1"/>
</dbReference>
<proteinExistence type="predicted"/>
<evidence type="ECO:0000259" key="3">
    <source>
        <dbReference type="Pfam" id="PF13837"/>
    </source>
</evidence>
<sequence>MAELQQSPEEEKRGRGRPPANGTCITWTEAMVETLLQLRFETYVSELSVARGSKSLKQAWASLAEELSCQNNVVVSVEQCRNKIKALKSKWLAYHAGGISAEPVCLALMDTFWEGDRNQAMHTSTSTVYFRQQTGGSIFAIDGRDGSQTELKGSSEYVRFVGMAMHRRSGRIYWSDGRAVNSANAADGSDAGILVGALVRAVWVGTNFGESQDDVQILTVKAKQFLFFTEKTGRIFQAQLDKSSTARQQEHMLPDDKSIFPPDIDVRRIVTRTSMARLDGIAVDSKYLYWCETNSNTIARASRRDFQRKVLVGGTADSQMAQYIYTMLARVNKERAAKKLPALCMNSKLMAASTRQSNDMATNNFLSHTGSDGSTMASRVTATGYKWNALAENVAAGQKDVDSVVNAWMNSSGHRANILGDYTMFGTAYAYNDGSTYKHYWTQNFGKSTTEKCNYEDAEFFAPTEAPTALVPAVKVVESVEAPSANDSVGGSNATDSHVV</sequence>
<dbReference type="InterPro" id="IPR000033">
    <property type="entry name" value="LDLR_classB_rpt"/>
</dbReference>
<dbReference type="SMART" id="SM00135">
    <property type="entry name" value="LY"/>
    <property type="match status" value="2"/>
</dbReference>
<dbReference type="InterPro" id="IPR044822">
    <property type="entry name" value="Myb_DNA-bind_4"/>
</dbReference>
<organism evidence="5 6">
    <name type="scientific">Phytophthora kernoviae</name>
    <dbReference type="NCBI Taxonomy" id="325452"/>
    <lineage>
        <taxon>Eukaryota</taxon>
        <taxon>Sar</taxon>
        <taxon>Stramenopiles</taxon>
        <taxon>Oomycota</taxon>
        <taxon>Peronosporomycetes</taxon>
        <taxon>Peronosporales</taxon>
        <taxon>Peronosporaceae</taxon>
        <taxon>Phytophthora</taxon>
    </lineage>
</organism>
<dbReference type="Gene3D" id="1.10.10.60">
    <property type="entry name" value="Homeodomain-like"/>
    <property type="match status" value="1"/>
</dbReference>
<dbReference type="Pfam" id="PF00188">
    <property type="entry name" value="CAP"/>
    <property type="match status" value="1"/>
</dbReference>
<dbReference type="PANTHER" id="PTHR31157">
    <property type="entry name" value="SCP DOMAIN-CONTAINING PROTEIN"/>
    <property type="match status" value="1"/>
</dbReference>
<evidence type="ECO:0000313" key="5">
    <source>
        <dbReference type="EMBL" id="RLN57730.1"/>
    </source>
</evidence>
<dbReference type="OrthoDB" id="568194at2759"/>
<reference evidence="6 7" key="1">
    <citation type="submission" date="2018-07" db="EMBL/GenBank/DDBJ databases">
        <title>Genome sequencing of oomycete isolates from Chile give support for New Zealand origin for Phytophthora kernoviae and make available the first Nothophytophthora sp. genome.</title>
        <authorList>
            <person name="Studholme D.J."/>
            <person name="Sanfuentes E."/>
            <person name="Panda P."/>
            <person name="Hill R."/>
            <person name="Sambles C."/>
            <person name="Grant M."/>
            <person name="Williams N.M."/>
            <person name="Mcdougal R.L."/>
        </authorList>
    </citation>
    <scope>NUCLEOTIDE SEQUENCE [LARGE SCALE GENOMIC DNA]</scope>
    <source>
        <strain evidence="5">Chile6</strain>
        <strain evidence="4">Chile7</strain>
    </source>
</reference>
<gene>
    <name evidence="4" type="ORF">BBJ29_008437</name>
    <name evidence="5" type="ORF">BBP00_00007380</name>
</gene>
<protein>
    <submittedName>
        <fullName evidence="5">Uncharacterized protein</fullName>
    </submittedName>
</protein>
<dbReference type="Proteomes" id="UP000277300">
    <property type="component" value="Unassembled WGS sequence"/>
</dbReference>
<dbReference type="AlphaFoldDB" id="A0A3F2RIJ7"/>
<dbReference type="Gene3D" id="2.120.10.30">
    <property type="entry name" value="TolB, C-terminal domain"/>
    <property type="match status" value="1"/>
</dbReference>
<dbReference type="PANTHER" id="PTHR31157:SF1">
    <property type="entry name" value="SCP DOMAIN-CONTAINING PROTEIN"/>
    <property type="match status" value="1"/>
</dbReference>
<dbReference type="SUPFAM" id="SSF63825">
    <property type="entry name" value="YWTD domain"/>
    <property type="match status" value="1"/>
</dbReference>
<feature type="region of interest" description="Disordered" evidence="1">
    <location>
        <begin position="1"/>
        <end position="22"/>
    </location>
</feature>
<feature type="domain" description="Myb/SANT-like DNA-binding" evidence="3">
    <location>
        <begin position="27"/>
        <end position="96"/>
    </location>
</feature>
<feature type="domain" description="SCP" evidence="2">
    <location>
        <begin position="328"/>
        <end position="445"/>
    </location>
</feature>
<dbReference type="Gene3D" id="3.40.33.10">
    <property type="entry name" value="CAP"/>
    <property type="match status" value="1"/>
</dbReference>
<evidence type="ECO:0000259" key="2">
    <source>
        <dbReference type="Pfam" id="PF00188"/>
    </source>
</evidence>
<comment type="caution">
    <text evidence="5">The sequence shown here is derived from an EMBL/GenBank/DDBJ whole genome shotgun (WGS) entry which is preliminary data.</text>
</comment>
<dbReference type="InterPro" id="IPR014044">
    <property type="entry name" value="CAP_dom"/>
</dbReference>
<dbReference type="EMBL" id="MBDO02000296">
    <property type="protein sequence ID" value="RLN57730.1"/>
    <property type="molecule type" value="Genomic_DNA"/>
</dbReference>
<dbReference type="CDD" id="cd05379">
    <property type="entry name" value="CAP_bacterial"/>
    <property type="match status" value="1"/>
</dbReference>
<dbReference type="SUPFAM" id="SSF55797">
    <property type="entry name" value="PR-1-like"/>
    <property type="match status" value="1"/>
</dbReference>
<dbReference type="InterPro" id="IPR035940">
    <property type="entry name" value="CAP_sf"/>
</dbReference>
<dbReference type="InterPro" id="IPR011042">
    <property type="entry name" value="6-blade_b-propeller_TolB-like"/>
</dbReference>
<evidence type="ECO:0000313" key="4">
    <source>
        <dbReference type="EMBL" id="RLN45712.1"/>
    </source>
</evidence>
<evidence type="ECO:0000313" key="7">
    <source>
        <dbReference type="Proteomes" id="UP000284657"/>
    </source>
</evidence>